<dbReference type="EMBL" id="JAACJL010000057">
    <property type="protein sequence ID" value="KAF4611709.1"/>
    <property type="molecule type" value="Genomic_DNA"/>
</dbReference>
<dbReference type="InterPro" id="IPR020934">
    <property type="entry name" value="Ribosomal_uS19_CS"/>
</dbReference>
<comment type="similarity">
    <text evidence="1 4">Belongs to the universal ribosomal protein uS19 family.</text>
</comment>
<protein>
    <recommendedName>
        <fullName evidence="7">Ribosomal protein S19</fullName>
    </recommendedName>
</protein>
<comment type="caution">
    <text evidence="5">The sequence shown here is derived from an EMBL/GenBank/DDBJ whole genome shotgun (WGS) entry which is preliminary data.</text>
</comment>
<keyword evidence="6" id="KW-1185">Reference proteome</keyword>
<dbReference type="AlphaFoldDB" id="A0A8H4QIU4"/>
<dbReference type="Gene3D" id="3.30.860.10">
    <property type="entry name" value="30s Ribosomal Protein S19, Chain A"/>
    <property type="match status" value="1"/>
</dbReference>
<evidence type="ECO:0000313" key="6">
    <source>
        <dbReference type="Proteomes" id="UP000521872"/>
    </source>
</evidence>
<evidence type="ECO:0000256" key="1">
    <source>
        <dbReference type="ARBA" id="ARBA00007345"/>
    </source>
</evidence>
<dbReference type="GO" id="GO:0003735">
    <property type="term" value="F:structural constituent of ribosome"/>
    <property type="evidence" value="ECO:0007669"/>
    <property type="project" value="InterPro"/>
</dbReference>
<gene>
    <name evidence="5" type="ORF">D9613_004043</name>
</gene>
<evidence type="ECO:0000256" key="3">
    <source>
        <dbReference type="ARBA" id="ARBA00023274"/>
    </source>
</evidence>
<evidence type="ECO:0008006" key="7">
    <source>
        <dbReference type="Google" id="ProtNLM"/>
    </source>
</evidence>
<dbReference type="PANTHER" id="PTHR11880:SF8">
    <property type="entry name" value="SMALL RIBOSOMAL SUBUNIT PROTEIN US19M"/>
    <property type="match status" value="1"/>
</dbReference>
<dbReference type="GO" id="GO:0006412">
    <property type="term" value="P:translation"/>
    <property type="evidence" value="ECO:0007669"/>
    <property type="project" value="InterPro"/>
</dbReference>
<dbReference type="PANTHER" id="PTHR11880">
    <property type="entry name" value="RIBOSOMAL PROTEIN S19P FAMILY MEMBER"/>
    <property type="match status" value="1"/>
</dbReference>
<keyword evidence="3 4" id="KW-0687">Ribonucleoprotein</keyword>
<evidence type="ECO:0000313" key="5">
    <source>
        <dbReference type="EMBL" id="KAF4611709.1"/>
    </source>
</evidence>
<sequence length="127" mass="14441">MSLLPLSHDIAEKHPILVVVVVRDSEQAISEDAPNPIITQDRKVRLESYLGPYFVPFQNLRDALANHTAIMTQARSCTILPNFVGVRFLVHNGRDYLPVLVTQDMVGHKLGEFAITKKRFTFRQTKK</sequence>
<dbReference type="GO" id="GO:0005763">
    <property type="term" value="C:mitochondrial small ribosomal subunit"/>
    <property type="evidence" value="ECO:0007669"/>
    <property type="project" value="TreeGrafter"/>
</dbReference>
<organism evidence="5 6">
    <name type="scientific">Agrocybe pediades</name>
    <dbReference type="NCBI Taxonomy" id="84607"/>
    <lineage>
        <taxon>Eukaryota</taxon>
        <taxon>Fungi</taxon>
        <taxon>Dikarya</taxon>
        <taxon>Basidiomycota</taxon>
        <taxon>Agaricomycotina</taxon>
        <taxon>Agaricomycetes</taxon>
        <taxon>Agaricomycetidae</taxon>
        <taxon>Agaricales</taxon>
        <taxon>Agaricineae</taxon>
        <taxon>Strophariaceae</taxon>
        <taxon>Agrocybe</taxon>
    </lineage>
</organism>
<dbReference type="GO" id="GO:0000028">
    <property type="term" value="P:ribosomal small subunit assembly"/>
    <property type="evidence" value="ECO:0007669"/>
    <property type="project" value="TreeGrafter"/>
</dbReference>
<dbReference type="GO" id="GO:0003723">
    <property type="term" value="F:RNA binding"/>
    <property type="evidence" value="ECO:0007669"/>
    <property type="project" value="InterPro"/>
</dbReference>
<evidence type="ECO:0000256" key="4">
    <source>
        <dbReference type="RuleBase" id="RU003485"/>
    </source>
</evidence>
<dbReference type="Proteomes" id="UP000521872">
    <property type="component" value="Unassembled WGS sequence"/>
</dbReference>
<name>A0A8H4QIU4_9AGAR</name>
<dbReference type="InterPro" id="IPR002222">
    <property type="entry name" value="Ribosomal_uS19"/>
</dbReference>
<proteinExistence type="inferred from homology"/>
<keyword evidence="2 4" id="KW-0689">Ribosomal protein</keyword>
<reference evidence="5 6" key="1">
    <citation type="submission" date="2019-12" db="EMBL/GenBank/DDBJ databases">
        <authorList>
            <person name="Floudas D."/>
            <person name="Bentzer J."/>
            <person name="Ahren D."/>
            <person name="Johansson T."/>
            <person name="Persson P."/>
            <person name="Tunlid A."/>
        </authorList>
    </citation>
    <scope>NUCLEOTIDE SEQUENCE [LARGE SCALE GENOMIC DNA]</scope>
    <source>
        <strain evidence="5 6">CBS 102.39</strain>
    </source>
</reference>
<accession>A0A8H4QIU4</accession>
<dbReference type="PROSITE" id="PS00323">
    <property type="entry name" value="RIBOSOMAL_S19"/>
    <property type="match status" value="1"/>
</dbReference>
<dbReference type="PRINTS" id="PR00975">
    <property type="entry name" value="RIBOSOMALS19"/>
</dbReference>
<evidence type="ECO:0000256" key="2">
    <source>
        <dbReference type="ARBA" id="ARBA00022980"/>
    </source>
</evidence>
<dbReference type="HAMAP" id="MF_00531">
    <property type="entry name" value="Ribosomal_uS19"/>
    <property type="match status" value="1"/>
</dbReference>
<dbReference type="SUPFAM" id="SSF54570">
    <property type="entry name" value="Ribosomal protein S19"/>
    <property type="match status" value="1"/>
</dbReference>
<dbReference type="InterPro" id="IPR023575">
    <property type="entry name" value="Ribosomal_uS19_SF"/>
</dbReference>
<dbReference type="Pfam" id="PF00203">
    <property type="entry name" value="Ribosomal_S19"/>
    <property type="match status" value="1"/>
</dbReference>